<accession>A0A3S0VCZ1</accession>
<protein>
    <submittedName>
        <fullName evidence="5">Mannitol dehydrogenase family protein</fullName>
    </submittedName>
</protein>
<dbReference type="OrthoDB" id="271711at2"/>
<evidence type="ECO:0000256" key="2">
    <source>
        <dbReference type="ARBA" id="ARBA00048615"/>
    </source>
</evidence>
<dbReference type="Pfam" id="PF01232">
    <property type="entry name" value="Mannitol_dh"/>
    <property type="match status" value="1"/>
</dbReference>
<feature type="domain" description="Mannitol dehydrogenase C-terminal" evidence="4">
    <location>
        <begin position="284"/>
        <end position="470"/>
    </location>
</feature>
<evidence type="ECO:0000313" key="6">
    <source>
        <dbReference type="Proteomes" id="UP000274909"/>
    </source>
</evidence>
<dbReference type="SUPFAM" id="SSF51735">
    <property type="entry name" value="NAD(P)-binding Rossmann-fold domains"/>
    <property type="match status" value="1"/>
</dbReference>
<dbReference type="InterPro" id="IPR008927">
    <property type="entry name" value="6-PGluconate_DH-like_C_sf"/>
</dbReference>
<evidence type="ECO:0000259" key="3">
    <source>
        <dbReference type="Pfam" id="PF01232"/>
    </source>
</evidence>
<comment type="catalytic activity">
    <reaction evidence="2">
        <text>D-mannitol 1-phosphate + NAD(+) = beta-D-fructose 6-phosphate + NADH + H(+)</text>
        <dbReference type="Rhea" id="RHEA:19661"/>
        <dbReference type="ChEBI" id="CHEBI:15378"/>
        <dbReference type="ChEBI" id="CHEBI:57540"/>
        <dbReference type="ChEBI" id="CHEBI:57634"/>
        <dbReference type="ChEBI" id="CHEBI:57945"/>
        <dbReference type="ChEBI" id="CHEBI:61381"/>
        <dbReference type="EC" id="1.1.1.17"/>
    </reaction>
</comment>
<dbReference type="Gene3D" id="3.40.50.720">
    <property type="entry name" value="NAD(P)-binding Rossmann-like Domain"/>
    <property type="match status" value="1"/>
</dbReference>
<reference evidence="5 6" key="1">
    <citation type="submission" date="2018-12" db="EMBL/GenBank/DDBJ databases">
        <authorList>
            <person name="Li F."/>
        </authorList>
    </citation>
    <scope>NUCLEOTIDE SEQUENCE [LARGE SCALE GENOMIC DNA]</scope>
    <source>
        <strain evidence="5 6">EGI 6500705</strain>
    </source>
</reference>
<sequence>MAERLSLATIGSLPAGALRVDPNRLAIGIVHLGVGAFHRAHQAAIVDETIEMTGDERWGISAVTMRSEQVVEQLAPQDGLYSVTERGAGAGPIRVIGAIREVLSAPREPEAVVARLADPAVAVVTLTVTEKGYRRDGRTGGLDLSDPGTVADLGGAAPTTTIGLLVRGLDRRRTTGAGPISVVCCDNLPENGVVVRRLVADFVDALGAADLGEWIASNATFPSTMVDRITPATTADDLADVADGLGLEDRGAVLAEPFRQWVVEDDFAGARPDWERAGVQMVSDVLPWESAKLRLLNATHSLLAYTGLALGIGTIAEAVSVPALRRAAERLQRDEVVPTLIAPEGLDARVYGDTILERFRNPALGHTTRQVGSDGSQKLAPRLADTITGCLAAGRSPRASALAVAGWMLLVATGAPDLSDPLADRLSGVTTGLSTARDVAGALLGQRDVFPPALAVGEFPSLVAEAYDALALADTVVLAAYLDPEPS</sequence>
<dbReference type="PANTHER" id="PTHR43362:SF1">
    <property type="entry name" value="MANNITOL DEHYDROGENASE 2-RELATED"/>
    <property type="match status" value="1"/>
</dbReference>
<dbReference type="Gene3D" id="1.10.1040.10">
    <property type="entry name" value="N-(1-d-carboxylethyl)-l-norvaline Dehydrogenase, domain 2"/>
    <property type="match status" value="1"/>
</dbReference>
<dbReference type="InterPro" id="IPR013328">
    <property type="entry name" value="6PGD_dom2"/>
</dbReference>
<dbReference type="Pfam" id="PF08125">
    <property type="entry name" value="Mannitol_dh_C"/>
    <property type="match status" value="1"/>
</dbReference>
<evidence type="ECO:0000313" key="5">
    <source>
        <dbReference type="EMBL" id="RUR03052.1"/>
    </source>
</evidence>
<proteinExistence type="predicted"/>
<dbReference type="EMBL" id="RZGZ01000001">
    <property type="protein sequence ID" value="RUR03052.1"/>
    <property type="molecule type" value="Genomic_DNA"/>
</dbReference>
<dbReference type="InterPro" id="IPR036291">
    <property type="entry name" value="NAD(P)-bd_dom_sf"/>
</dbReference>
<keyword evidence="1" id="KW-0560">Oxidoreductase</keyword>
<organism evidence="5 6">
    <name type="scientific">Labedella endophytica</name>
    <dbReference type="NCBI Taxonomy" id="1523160"/>
    <lineage>
        <taxon>Bacteria</taxon>
        <taxon>Bacillati</taxon>
        <taxon>Actinomycetota</taxon>
        <taxon>Actinomycetes</taxon>
        <taxon>Micrococcales</taxon>
        <taxon>Microbacteriaceae</taxon>
        <taxon>Labedella</taxon>
    </lineage>
</organism>
<dbReference type="InterPro" id="IPR013118">
    <property type="entry name" value="Mannitol_DH_C"/>
</dbReference>
<dbReference type="PANTHER" id="PTHR43362">
    <property type="entry name" value="MANNITOL DEHYDROGENASE DSF1-RELATED"/>
    <property type="match status" value="1"/>
</dbReference>
<dbReference type="Proteomes" id="UP000274909">
    <property type="component" value="Unassembled WGS sequence"/>
</dbReference>
<evidence type="ECO:0000256" key="1">
    <source>
        <dbReference type="ARBA" id="ARBA00023002"/>
    </source>
</evidence>
<dbReference type="InterPro" id="IPR000669">
    <property type="entry name" value="Mannitol_DH"/>
</dbReference>
<dbReference type="PRINTS" id="PR00084">
    <property type="entry name" value="MTLDHDRGNASE"/>
</dbReference>
<dbReference type="InterPro" id="IPR050988">
    <property type="entry name" value="Mannitol_DH/Oxidoreductase"/>
</dbReference>
<comment type="caution">
    <text evidence="5">The sequence shown here is derived from an EMBL/GenBank/DDBJ whole genome shotgun (WGS) entry which is preliminary data.</text>
</comment>
<dbReference type="RefSeq" id="WP_127046064.1">
    <property type="nucleotide sequence ID" value="NZ_RZGZ01000001.1"/>
</dbReference>
<dbReference type="SUPFAM" id="SSF48179">
    <property type="entry name" value="6-phosphogluconate dehydrogenase C-terminal domain-like"/>
    <property type="match status" value="1"/>
</dbReference>
<evidence type="ECO:0000259" key="4">
    <source>
        <dbReference type="Pfam" id="PF08125"/>
    </source>
</evidence>
<dbReference type="GO" id="GO:0008926">
    <property type="term" value="F:mannitol-1-phosphate 5-dehydrogenase activity"/>
    <property type="evidence" value="ECO:0007669"/>
    <property type="project" value="UniProtKB-EC"/>
</dbReference>
<gene>
    <name evidence="5" type="ORF">ELQ94_00350</name>
</gene>
<name>A0A3S0VCZ1_9MICO</name>
<feature type="domain" description="Mannitol dehydrogenase N-terminal" evidence="3">
    <location>
        <begin position="28"/>
        <end position="275"/>
    </location>
</feature>
<dbReference type="AlphaFoldDB" id="A0A3S0VCZ1"/>
<keyword evidence="6" id="KW-1185">Reference proteome</keyword>
<dbReference type="InterPro" id="IPR013131">
    <property type="entry name" value="Mannitol_DH_N"/>
</dbReference>